<feature type="compositionally biased region" description="Polar residues" evidence="1">
    <location>
        <begin position="15"/>
        <end position="25"/>
    </location>
</feature>
<accession>A0AAJ0G7E0</accession>
<feature type="region of interest" description="Disordered" evidence="1">
    <location>
        <begin position="80"/>
        <end position="99"/>
    </location>
</feature>
<feature type="region of interest" description="Disordered" evidence="1">
    <location>
        <begin position="15"/>
        <end position="52"/>
    </location>
</feature>
<dbReference type="EMBL" id="JAWDJX010000028">
    <property type="protein sequence ID" value="KAK3050984.1"/>
    <property type="molecule type" value="Genomic_DNA"/>
</dbReference>
<evidence type="ECO:0000256" key="1">
    <source>
        <dbReference type="SAM" id="MobiDB-lite"/>
    </source>
</evidence>
<reference evidence="2" key="1">
    <citation type="submission" date="2023-04" db="EMBL/GenBank/DDBJ databases">
        <title>Black Yeasts Isolated from many extreme environments.</title>
        <authorList>
            <person name="Coleine C."/>
            <person name="Stajich J.E."/>
            <person name="Selbmann L."/>
        </authorList>
    </citation>
    <scope>NUCLEOTIDE SEQUENCE</scope>
    <source>
        <strain evidence="2">CCFEE 5312</strain>
    </source>
</reference>
<dbReference type="Proteomes" id="UP001271007">
    <property type="component" value="Unassembled WGS sequence"/>
</dbReference>
<feature type="compositionally biased region" description="Basic and acidic residues" evidence="1">
    <location>
        <begin position="27"/>
        <end position="48"/>
    </location>
</feature>
<dbReference type="AlphaFoldDB" id="A0AAJ0G7E0"/>
<name>A0AAJ0G7E0_9PEZI</name>
<gene>
    <name evidence="2" type="ORF">LTR09_007733</name>
</gene>
<evidence type="ECO:0000313" key="2">
    <source>
        <dbReference type="EMBL" id="KAK3050984.1"/>
    </source>
</evidence>
<sequence>MSELLIALRQIPTQTFNHDQQTYSTPHIKDQYHNNDLRHPPRDHHDHPANANEEQYLEYVYYERRDKAREGLFADRPAPMVFSDNVQTGGTGYGTMGEH</sequence>
<keyword evidence="3" id="KW-1185">Reference proteome</keyword>
<evidence type="ECO:0000313" key="3">
    <source>
        <dbReference type="Proteomes" id="UP001271007"/>
    </source>
</evidence>
<feature type="compositionally biased region" description="Gly residues" evidence="1">
    <location>
        <begin position="89"/>
        <end position="99"/>
    </location>
</feature>
<proteinExistence type="predicted"/>
<organism evidence="2 3">
    <name type="scientific">Extremus antarcticus</name>
    <dbReference type="NCBI Taxonomy" id="702011"/>
    <lineage>
        <taxon>Eukaryota</taxon>
        <taxon>Fungi</taxon>
        <taxon>Dikarya</taxon>
        <taxon>Ascomycota</taxon>
        <taxon>Pezizomycotina</taxon>
        <taxon>Dothideomycetes</taxon>
        <taxon>Dothideomycetidae</taxon>
        <taxon>Mycosphaerellales</taxon>
        <taxon>Extremaceae</taxon>
        <taxon>Extremus</taxon>
    </lineage>
</organism>
<comment type="caution">
    <text evidence="2">The sequence shown here is derived from an EMBL/GenBank/DDBJ whole genome shotgun (WGS) entry which is preliminary data.</text>
</comment>
<protein>
    <submittedName>
        <fullName evidence="2">Uncharacterized protein</fullName>
    </submittedName>
</protein>